<dbReference type="PANTHER" id="PTHR36917:SF1">
    <property type="entry name" value="INNER MEMBRANE-SPANNING PROTEIN YCIB"/>
    <property type="match status" value="1"/>
</dbReference>
<evidence type="ECO:0000256" key="4">
    <source>
        <dbReference type="ARBA" id="ARBA00023136"/>
    </source>
</evidence>
<accession>D4DPI1</accession>
<dbReference type="STRING" id="546263.NELON_09185"/>
<feature type="transmembrane region" description="Helical" evidence="5">
    <location>
        <begin position="207"/>
        <end position="227"/>
    </location>
</feature>
<dbReference type="AlphaFoldDB" id="D4DPI1"/>
<reference evidence="6 7" key="1">
    <citation type="submission" date="2010-02" db="EMBL/GenBank/DDBJ databases">
        <authorList>
            <person name="Weinstock G."/>
            <person name="Sodergren E."/>
            <person name="Clifton S."/>
            <person name="Fulton L."/>
            <person name="Fulton B."/>
            <person name="Courtney L."/>
            <person name="Fronick C."/>
            <person name="Harrison M."/>
            <person name="Strong C."/>
            <person name="Farmer C."/>
            <person name="Delahaunty K."/>
            <person name="Markovic C."/>
            <person name="Hall O."/>
            <person name="Minx P."/>
            <person name="Tomlinson C."/>
            <person name="Mitreva M."/>
            <person name="Nelson J."/>
            <person name="Hou S."/>
            <person name="Wollam A."/>
            <person name="Pepin K.H."/>
            <person name="Johnson M."/>
            <person name="Bhonagiri V."/>
            <person name="Zhang X."/>
            <person name="Suruliraj S."/>
            <person name="Warren W."/>
            <person name="Chinwalla A."/>
            <person name="Mardis E.R."/>
            <person name="Wilson R.K."/>
        </authorList>
    </citation>
    <scope>NUCLEOTIDE SEQUENCE [LARGE SCALE GENOMIC DNA]</scope>
    <source>
        <strain evidence="6 7">ATCC 29315</strain>
    </source>
</reference>
<keyword evidence="2 5" id="KW-0812">Transmembrane</keyword>
<feature type="transmembrane region" description="Helical" evidence="5">
    <location>
        <begin position="239"/>
        <end position="259"/>
    </location>
</feature>
<evidence type="ECO:0000256" key="3">
    <source>
        <dbReference type="ARBA" id="ARBA00022989"/>
    </source>
</evidence>
<evidence type="ECO:0000313" key="7">
    <source>
        <dbReference type="Proteomes" id="UP000005536"/>
    </source>
</evidence>
<dbReference type="Pfam" id="PF04279">
    <property type="entry name" value="IspA"/>
    <property type="match status" value="1"/>
</dbReference>
<feature type="transmembrane region" description="Helical" evidence="5">
    <location>
        <begin position="265"/>
        <end position="284"/>
    </location>
</feature>
<sequence>MAPDERRLTIASLPDLRTFAFNRLSDKLSLVPLNNSFASFPVTVTVAENGSPKPEFTLNPPKAATEPVEANSDTDNAISLILLSTFKIYPLIIRRHDFNAHNFNFLSYLLFTFLAKFNHKKISITHTSCRYLAITLAYIAYAFSTSTTSISALPHSGNHEKDAKISSYLYDGGFHLNHSYIFIYMKTASDFIAVILFFLTYILTKNIIWATSVAVVAGIAQAAFLWWKFRTLETMQWVSLLLIIVFGGATILTGNRTFIMWKPTLLFWTGAIAILISNIIKKTAFKPYWVKRFRYRMPCGKNWQ</sequence>
<name>D4DPI1_NEIEG</name>
<proteinExistence type="predicted"/>
<comment type="caution">
    <text evidence="6">The sequence shown here is derived from an EMBL/GenBank/DDBJ whole genome shotgun (WGS) entry which is preliminary data.</text>
</comment>
<dbReference type="PANTHER" id="PTHR36917">
    <property type="entry name" value="INTRACELLULAR SEPTATION PROTEIN A-RELATED"/>
    <property type="match status" value="1"/>
</dbReference>
<dbReference type="Proteomes" id="UP000005536">
    <property type="component" value="Unassembled WGS sequence"/>
</dbReference>
<protein>
    <submittedName>
        <fullName evidence="6">Intracellular septation protein A</fullName>
    </submittedName>
</protein>
<keyword evidence="1" id="KW-1003">Cell membrane</keyword>
<evidence type="ECO:0000256" key="2">
    <source>
        <dbReference type="ARBA" id="ARBA00022692"/>
    </source>
</evidence>
<keyword evidence="4 5" id="KW-0472">Membrane</keyword>
<evidence type="ECO:0000256" key="5">
    <source>
        <dbReference type="SAM" id="Phobius"/>
    </source>
</evidence>
<gene>
    <name evidence="6" type="primary">ispZ</name>
    <name evidence="6" type="ORF">NEIELOOT_00968</name>
</gene>
<dbReference type="EMBL" id="ADBF01000023">
    <property type="protein sequence ID" value="EFE50289.1"/>
    <property type="molecule type" value="Genomic_DNA"/>
</dbReference>
<dbReference type="GO" id="GO:0005886">
    <property type="term" value="C:plasma membrane"/>
    <property type="evidence" value="ECO:0007669"/>
    <property type="project" value="TreeGrafter"/>
</dbReference>
<dbReference type="InterPro" id="IPR006008">
    <property type="entry name" value="YciB"/>
</dbReference>
<organism evidence="6 7">
    <name type="scientific">Neisseria elongata subsp. glycolytica ATCC 29315</name>
    <dbReference type="NCBI Taxonomy" id="546263"/>
    <lineage>
        <taxon>Bacteria</taxon>
        <taxon>Pseudomonadati</taxon>
        <taxon>Pseudomonadota</taxon>
        <taxon>Betaproteobacteria</taxon>
        <taxon>Neisseriales</taxon>
        <taxon>Neisseriaceae</taxon>
        <taxon>Neisseria</taxon>
    </lineage>
</organism>
<evidence type="ECO:0000256" key="1">
    <source>
        <dbReference type="ARBA" id="ARBA00022475"/>
    </source>
</evidence>
<keyword evidence="3 5" id="KW-1133">Transmembrane helix</keyword>
<evidence type="ECO:0000313" key="6">
    <source>
        <dbReference type="EMBL" id="EFE50289.1"/>
    </source>
</evidence>
<feature type="transmembrane region" description="Helical" evidence="5">
    <location>
        <begin position="181"/>
        <end position="201"/>
    </location>
</feature>